<evidence type="ECO:0000313" key="3">
    <source>
        <dbReference type="Proteomes" id="UP000732399"/>
    </source>
</evidence>
<dbReference type="InterPro" id="IPR045599">
    <property type="entry name" value="DUF6456"/>
</dbReference>
<dbReference type="Proteomes" id="UP000732399">
    <property type="component" value="Unassembled WGS sequence"/>
</dbReference>
<protein>
    <recommendedName>
        <fullName evidence="1">DUF6456 domain-containing protein</fullName>
    </recommendedName>
</protein>
<gene>
    <name evidence="2" type="ORF">HBH26_11500</name>
</gene>
<accession>A0ABX1CP01</accession>
<name>A0ABX1CP01_9SPHN</name>
<dbReference type="RefSeq" id="WP_168134762.1">
    <property type="nucleotide sequence ID" value="NZ_JAAVJH010000006.1"/>
</dbReference>
<reference evidence="2 3" key="1">
    <citation type="submission" date="2020-03" db="EMBL/GenBank/DDBJ databases">
        <authorList>
            <person name="Wang L."/>
            <person name="He N."/>
            <person name="Li Y."/>
            <person name="Fang Y."/>
            <person name="Zhang F."/>
        </authorList>
    </citation>
    <scope>NUCLEOTIDE SEQUENCE [LARGE SCALE GENOMIC DNA]</scope>
    <source>
        <strain evidence="2 3">36D10-4-7</strain>
    </source>
</reference>
<feature type="domain" description="DUF6456" evidence="1">
    <location>
        <begin position="29"/>
        <end position="155"/>
    </location>
</feature>
<comment type="caution">
    <text evidence="2">The sequence shown here is derived from an EMBL/GenBank/DDBJ whole genome shotgun (WGS) entry which is preliminary data.</text>
</comment>
<evidence type="ECO:0000313" key="2">
    <source>
        <dbReference type="EMBL" id="NJR79209.1"/>
    </source>
</evidence>
<organism evidence="2 3">
    <name type="scientific">Sphingomonas corticis</name>
    <dbReference type="NCBI Taxonomy" id="2722791"/>
    <lineage>
        <taxon>Bacteria</taxon>
        <taxon>Pseudomonadati</taxon>
        <taxon>Pseudomonadota</taxon>
        <taxon>Alphaproteobacteria</taxon>
        <taxon>Sphingomonadales</taxon>
        <taxon>Sphingomonadaceae</taxon>
        <taxon>Sphingomonas</taxon>
    </lineage>
</organism>
<keyword evidence="3" id="KW-1185">Reference proteome</keyword>
<evidence type="ECO:0000259" key="1">
    <source>
        <dbReference type="Pfam" id="PF20057"/>
    </source>
</evidence>
<dbReference type="Pfam" id="PF20057">
    <property type="entry name" value="DUF6456"/>
    <property type="match status" value="1"/>
</dbReference>
<proteinExistence type="predicted"/>
<dbReference type="EMBL" id="JAAVJH010000006">
    <property type="protein sequence ID" value="NJR79209.1"/>
    <property type="molecule type" value="Genomic_DNA"/>
</dbReference>
<sequence length="157" mass="16800">MRDCVEQAIDAAGRRAPVGARRPAGRTVTVNRRESALAWLAARGLVTRRQEEAGERLRSDYERAAIGPAVTMRWSPRVDGGRGARTLDAGEAQTAAKRRFDGALGAAGPGLSDVLWRVVCAGEPLAEAEKGLGWPTRSARLVLAFALDRAADHYGLP</sequence>